<evidence type="ECO:0000313" key="13">
    <source>
        <dbReference type="EnsemblPlants" id="QL03p048461:mrna"/>
    </source>
</evidence>
<dbReference type="InParanoid" id="A0A7N2L937"/>
<keyword evidence="5 10" id="KW-0812">Transmembrane</keyword>
<keyword evidence="8 10" id="KW-0406">Ion transport</keyword>
<feature type="transmembrane region" description="Helical" evidence="10">
    <location>
        <begin position="108"/>
        <end position="128"/>
    </location>
</feature>
<dbReference type="OMA" id="MAIMGIW"/>
<dbReference type="GO" id="GO:0005886">
    <property type="term" value="C:plasma membrane"/>
    <property type="evidence" value="ECO:0007669"/>
    <property type="project" value="UniProtKB-SubCell"/>
</dbReference>
<feature type="transmembrane region" description="Helical" evidence="10">
    <location>
        <begin position="323"/>
        <end position="342"/>
    </location>
</feature>
<keyword evidence="4 10" id="KW-0633">Potassium transport</keyword>
<protein>
    <recommendedName>
        <fullName evidence="10">Potassium transporter</fullName>
    </recommendedName>
</protein>
<evidence type="ECO:0000256" key="1">
    <source>
        <dbReference type="ARBA" id="ARBA00004651"/>
    </source>
</evidence>
<reference evidence="13" key="2">
    <citation type="submission" date="2021-01" db="UniProtKB">
        <authorList>
            <consortium name="EnsemblPlants"/>
        </authorList>
    </citation>
    <scope>IDENTIFICATION</scope>
</reference>
<feature type="transmembrane region" description="Helical" evidence="10">
    <location>
        <begin position="394"/>
        <end position="421"/>
    </location>
</feature>
<feature type="transmembrane region" description="Helical" evidence="10">
    <location>
        <begin position="354"/>
        <end position="374"/>
    </location>
</feature>
<evidence type="ECO:0000256" key="2">
    <source>
        <dbReference type="ARBA" id="ARBA00008440"/>
    </source>
</evidence>
<evidence type="ECO:0000313" key="14">
    <source>
        <dbReference type="Proteomes" id="UP000594261"/>
    </source>
</evidence>
<keyword evidence="14" id="KW-1185">Reference proteome</keyword>
<dbReference type="InterPro" id="IPR003855">
    <property type="entry name" value="K+_transporter"/>
</dbReference>
<feature type="transmembrane region" description="Helical" evidence="10">
    <location>
        <begin position="442"/>
        <end position="466"/>
    </location>
</feature>
<dbReference type="EMBL" id="LRBV02000003">
    <property type="status" value="NOT_ANNOTATED_CDS"/>
    <property type="molecule type" value="Genomic_DNA"/>
</dbReference>
<feature type="transmembrane region" description="Helical" evidence="10">
    <location>
        <begin position="506"/>
        <end position="526"/>
    </location>
</feature>
<feature type="domain" description="K+ potassium transporter C-terminal" evidence="12">
    <location>
        <begin position="583"/>
        <end position="830"/>
    </location>
</feature>
<dbReference type="GO" id="GO:0015079">
    <property type="term" value="F:potassium ion transmembrane transporter activity"/>
    <property type="evidence" value="ECO:0007669"/>
    <property type="project" value="UniProtKB-UniRule"/>
</dbReference>
<evidence type="ECO:0000256" key="9">
    <source>
        <dbReference type="ARBA" id="ARBA00023136"/>
    </source>
</evidence>
<name>A0A7N2L937_QUELO</name>
<comment type="function">
    <text evidence="10">Potassium transporter.</text>
</comment>
<sequence length="830" mass="92965">MMAEKVVETRETEMNEGTEITVEEKNMKERKLSWAKLRRVDSLNIEAGRVSSFQNHASKVNWQSTLSLAFQSIGVIYGDIGTSPLYVYSSTFPNSINDQEDVIGVLSLIIYTIALIPMIKYVFIVLWANDNGDGGTFALYSLIRRYARVSLIPNQEPEDRELSHYRLELPSNQSRRAHKIREMLEKSKSAQTVLFLVTIMGTSMVIGDGILTPCISVLSAVSGIHSLGTVNHFATITRNTSDVLNIHPGAVVGVSVAILILLFSVQRFGTDKVGFSFAPIIFVWFLFISGIGLYNLFKYDLGVLRAFNPAYIVKYFKRNGKRGWISLGGVLLCVTGTEAMFADLGHFNVRAVQISFSCITLPAVIAQYCGQAAYLRKFPENVSNTFYDSIPGPIYWPTFVVAVAAAIIASQAMISGTFAILSQSQSLGCFPRVKVVHTSSKYGGQVYIPEANYALMIACVVVTLAFKTTDKIGNAYGIAVVTVMLITTGLLTTIMLVVWKTSIWWIALFLVVFGSIEGIYLSSVLYKFIQGGFLPLVFAFVLMTIMGIWHYVHKQRYMFELKNKVSNDFIRELATKPNINRVPGIAFLYSELVQGIPPIFPHFVSNIPSIHSVLVFVSIKSIPISKVAMEERFLFRHVEPRDYRMFRCVVRYGYNDVIEEAKEFERQLVEQLKEFIQLEHFKLQGVTTEQMAEPVNLQHSSLLEKDGQTKGSTIHIEEALQQPNPSRISSSSNSIQSINAVNSTNSSNRIISVPIQGVEEEIVFVQKAMENGVVYLLGEVDVVAEHESSLLKKIVVNYAYNFLRKNFRQGEKVLEIPHGRLVRVGMTYDI</sequence>
<dbReference type="Proteomes" id="UP000594261">
    <property type="component" value="Chromosome 3"/>
</dbReference>
<feature type="transmembrane region" description="Helical" evidence="10">
    <location>
        <begin position="532"/>
        <end position="552"/>
    </location>
</feature>
<evidence type="ECO:0000256" key="4">
    <source>
        <dbReference type="ARBA" id="ARBA00022538"/>
    </source>
</evidence>
<comment type="caution">
    <text evidence="10">Lacks conserved residue(s) required for the propagation of feature annotation.</text>
</comment>
<feature type="transmembrane region" description="Helical" evidence="10">
    <location>
        <begin position="277"/>
        <end position="297"/>
    </location>
</feature>
<dbReference type="InterPro" id="IPR053952">
    <property type="entry name" value="K_trans_C"/>
</dbReference>
<comment type="subcellular location">
    <subcellularLocation>
        <location evidence="1">Cell membrane</location>
        <topology evidence="1">Multi-pass membrane protein</topology>
    </subcellularLocation>
    <subcellularLocation>
        <location evidence="10">Membrane</location>
        <topology evidence="10">Multi-pass membrane protein</topology>
    </subcellularLocation>
</comment>
<evidence type="ECO:0000259" key="11">
    <source>
        <dbReference type="Pfam" id="PF02705"/>
    </source>
</evidence>
<dbReference type="Pfam" id="PF22776">
    <property type="entry name" value="K_trans_C"/>
    <property type="match status" value="1"/>
</dbReference>
<evidence type="ECO:0000259" key="12">
    <source>
        <dbReference type="Pfam" id="PF22776"/>
    </source>
</evidence>
<dbReference type="PANTHER" id="PTHR30540:SF94">
    <property type="entry name" value="POTASSIUM TRANSPORTER 5"/>
    <property type="match status" value="1"/>
</dbReference>
<keyword evidence="9 10" id="KW-0472">Membrane</keyword>
<keyword evidence="7 10" id="KW-1133">Transmembrane helix</keyword>
<evidence type="ECO:0000256" key="7">
    <source>
        <dbReference type="ARBA" id="ARBA00022989"/>
    </source>
</evidence>
<evidence type="ECO:0000256" key="8">
    <source>
        <dbReference type="ARBA" id="ARBA00023065"/>
    </source>
</evidence>
<keyword evidence="6 10" id="KW-0630">Potassium</keyword>
<keyword evidence="3" id="KW-0813">Transport</keyword>
<evidence type="ECO:0000256" key="6">
    <source>
        <dbReference type="ARBA" id="ARBA00022958"/>
    </source>
</evidence>
<proteinExistence type="inferred from homology"/>
<evidence type="ECO:0000256" key="10">
    <source>
        <dbReference type="RuleBase" id="RU321113"/>
    </source>
</evidence>
<dbReference type="InterPro" id="IPR053951">
    <property type="entry name" value="K_trans_N"/>
</dbReference>
<evidence type="ECO:0000256" key="5">
    <source>
        <dbReference type="ARBA" id="ARBA00022692"/>
    </source>
</evidence>
<feature type="transmembrane region" description="Helical" evidence="10">
    <location>
        <begin position="244"/>
        <end position="265"/>
    </location>
</feature>
<feature type="domain" description="K+ potassium transporter integral membrane" evidence="11">
    <location>
        <begin position="68"/>
        <end position="568"/>
    </location>
</feature>
<organism evidence="13 14">
    <name type="scientific">Quercus lobata</name>
    <name type="common">Valley oak</name>
    <dbReference type="NCBI Taxonomy" id="97700"/>
    <lineage>
        <taxon>Eukaryota</taxon>
        <taxon>Viridiplantae</taxon>
        <taxon>Streptophyta</taxon>
        <taxon>Embryophyta</taxon>
        <taxon>Tracheophyta</taxon>
        <taxon>Spermatophyta</taxon>
        <taxon>Magnoliopsida</taxon>
        <taxon>eudicotyledons</taxon>
        <taxon>Gunneridae</taxon>
        <taxon>Pentapetalae</taxon>
        <taxon>rosids</taxon>
        <taxon>fabids</taxon>
        <taxon>Fagales</taxon>
        <taxon>Fagaceae</taxon>
        <taxon>Quercus</taxon>
    </lineage>
</organism>
<feature type="transmembrane region" description="Helical" evidence="10">
    <location>
        <begin position="478"/>
        <end position="499"/>
    </location>
</feature>
<comment type="similarity">
    <text evidence="2 10">Belongs to the HAK/KUP transporter (TC 2.A.72.3) family.</text>
</comment>
<dbReference type="EnsemblPlants" id="QL03p048461:mrna">
    <property type="protein sequence ID" value="QL03p048461:mrna"/>
    <property type="gene ID" value="QL03p048461"/>
</dbReference>
<feature type="transmembrane region" description="Helical" evidence="10">
    <location>
        <begin position="68"/>
        <end position="88"/>
    </location>
</feature>
<dbReference type="AlphaFoldDB" id="A0A7N2L937"/>
<reference evidence="13 14" key="1">
    <citation type="journal article" date="2016" name="G3 (Bethesda)">
        <title>First Draft Assembly and Annotation of the Genome of a California Endemic Oak Quercus lobata Nee (Fagaceae).</title>
        <authorList>
            <person name="Sork V.L."/>
            <person name="Fitz-Gibbon S.T."/>
            <person name="Puiu D."/>
            <person name="Crepeau M."/>
            <person name="Gugger P.F."/>
            <person name="Sherman R."/>
            <person name="Stevens K."/>
            <person name="Langley C.H."/>
            <person name="Pellegrini M."/>
            <person name="Salzberg S.L."/>
        </authorList>
    </citation>
    <scope>NUCLEOTIDE SEQUENCE [LARGE SCALE GENOMIC DNA]</scope>
    <source>
        <strain evidence="13 14">cv. SW786</strain>
    </source>
</reference>
<dbReference type="Pfam" id="PF02705">
    <property type="entry name" value="K_trans"/>
    <property type="match status" value="1"/>
</dbReference>
<dbReference type="PANTHER" id="PTHR30540">
    <property type="entry name" value="OSMOTIC STRESS POTASSIUM TRANSPORTER"/>
    <property type="match status" value="1"/>
</dbReference>
<dbReference type="Gramene" id="QL03p048461:mrna">
    <property type="protein sequence ID" value="QL03p048461:mrna"/>
    <property type="gene ID" value="QL03p048461"/>
</dbReference>
<dbReference type="NCBIfam" id="TIGR00794">
    <property type="entry name" value="kup"/>
    <property type="match status" value="1"/>
</dbReference>
<dbReference type="FunCoup" id="A0A7N2L937">
    <property type="interactions" value="11"/>
</dbReference>
<accession>A0A7N2L937</accession>
<evidence type="ECO:0000256" key="3">
    <source>
        <dbReference type="ARBA" id="ARBA00022448"/>
    </source>
</evidence>